<proteinExistence type="predicted"/>
<dbReference type="EMBL" id="WRPP01000006">
    <property type="protein sequence ID" value="MVU81310.1"/>
    <property type="molecule type" value="Genomic_DNA"/>
</dbReference>
<reference evidence="2 3" key="1">
    <citation type="submission" date="2019-12" db="EMBL/GenBank/DDBJ databases">
        <title>Nocardia sp. nov. ET3-3 isolated from soil.</title>
        <authorList>
            <person name="Kanchanasin P."/>
            <person name="Tanasupawat S."/>
            <person name="Yuki M."/>
            <person name="Kudo T."/>
        </authorList>
    </citation>
    <scope>NUCLEOTIDE SEQUENCE [LARGE SCALE GENOMIC DNA]</scope>
    <source>
        <strain evidence="2 3">ET3-3</strain>
    </source>
</reference>
<feature type="domain" description="Carrier" evidence="1">
    <location>
        <begin position="6"/>
        <end position="83"/>
    </location>
</feature>
<dbReference type="InterPro" id="IPR036736">
    <property type="entry name" value="ACP-like_sf"/>
</dbReference>
<protein>
    <submittedName>
        <fullName evidence="2">Actinorhodin polyketide synthase</fullName>
    </submittedName>
</protein>
<dbReference type="Proteomes" id="UP000466794">
    <property type="component" value="Unassembled WGS sequence"/>
</dbReference>
<sequence length="86" mass="9320">MSGSEVTQEISIESISRIGATKLGIPLPELLPEMKFDALGLDSLALLEFNIALQRAYGVELADEDIDGGNSITDVYHLLVKKNHHG</sequence>
<comment type="caution">
    <text evidence="2">The sequence shown here is derived from an EMBL/GenBank/DDBJ whole genome shotgun (WGS) entry which is preliminary data.</text>
</comment>
<keyword evidence="3" id="KW-1185">Reference proteome</keyword>
<dbReference type="RefSeq" id="WP_157390908.1">
    <property type="nucleotide sequence ID" value="NZ_WRPP01000006.1"/>
</dbReference>
<dbReference type="Pfam" id="PF00550">
    <property type="entry name" value="PP-binding"/>
    <property type="match status" value="1"/>
</dbReference>
<evidence type="ECO:0000259" key="1">
    <source>
        <dbReference type="PROSITE" id="PS50075"/>
    </source>
</evidence>
<dbReference type="Gene3D" id="1.10.1200.10">
    <property type="entry name" value="ACP-like"/>
    <property type="match status" value="1"/>
</dbReference>
<dbReference type="SUPFAM" id="SSF47336">
    <property type="entry name" value="ACP-like"/>
    <property type="match status" value="1"/>
</dbReference>
<dbReference type="AlphaFoldDB" id="A0A7K1V3U9"/>
<gene>
    <name evidence="2" type="ORF">GPX89_29220</name>
</gene>
<organism evidence="2 3">
    <name type="scientific">Nocardia terrae</name>
    <dbReference type="NCBI Taxonomy" id="2675851"/>
    <lineage>
        <taxon>Bacteria</taxon>
        <taxon>Bacillati</taxon>
        <taxon>Actinomycetota</taxon>
        <taxon>Actinomycetes</taxon>
        <taxon>Mycobacteriales</taxon>
        <taxon>Nocardiaceae</taxon>
        <taxon>Nocardia</taxon>
    </lineage>
</organism>
<dbReference type="InterPro" id="IPR009081">
    <property type="entry name" value="PP-bd_ACP"/>
</dbReference>
<evidence type="ECO:0000313" key="2">
    <source>
        <dbReference type="EMBL" id="MVU81310.1"/>
    </source>
</evidence>
<name>A0A7K1V3U9_9NOCA</name>
<dbReference type="PROSITE" id="PS50075">
    <property type="entry name" value="CARRIER"/>
    <property type="match status" value="1"/>
</dbReference>
<accession>A0A7K1V3U9</accession>
<evidence type="ECO:0000313" key="3">
    <source>
        <dbReference type="Proteomes" id="UP000466794"/>
    </source>
</evidence>